<dbReference type="PANTHER" id="PTHR42648">
    <property type="entry name" value="TRANSPOSASE, PUTATIVE-RELATED"/>
    <property type="match status" value="1"/>
</dbReference>
<dbReference type="Pfam" id="PF25597">
    <property type="entry name" value="SH3_retrovirus"/>
    <property type="match status" value="1"/>
</dbReference>
<evidence type="ECO:0000256" key="1">
    <source>
        <dbReference type="ARBA" id="ARBA00022722"/>
    </source>
</evidence>
<evidence type="ECO:0000256" key="9">
    <source>
        <dbReference type="ARBA" id="ARBA00023172"/>
    </source>
</evidence>
<dbReference type="AlphaFoldDB" id="A0A8J5HGJ3"/>
<gene>
    <name evidence="13" type="ORF">ZIOFF_013910</name>
</gene>
<reference evidence="13 14" key="1">
    <citation type="submission" date="2020-08" db="EMBL/GenBank/DDBJ databases">
        <title>Plant Genome Project.</title>
        <authorList>
            <person name="Zhang R.-G."/>
        </authorList>
    </citation>
    <scope>NUCLEOTIDE SEQUENCE [LARGE SCALE GENOMIC DNA]</scope>
    <source>
        <tissue evidence="13">Rhizome</tissue>
    </source>
</reference>
<dbReference type="EMBL" id="JACMSC010000004">
    <property type="protein sequence ID" value="KAG6524021.1"/>
    <property type="molecule type" value="Genomic_DNA"/>
</dbReference>
<dbReference type="GO" id="GO:0003676">
    <property type="term" value="F:nucleic acid binding"/>
    <property type="evidence" value="ECO:0007669"/>
    <property type="project" value="InterPro"/>
</dbReference>
<evidence type="ECO:0000313" key="14">
    <source>
        <dbReference type="Proteomes" id="UP000734854"/>
    </source>
</evidence>
<keyword evidence="10" id="KW-0511">Multifunctional enzyme</keyword>
<keyword evidence="14" id="KW-1185">Reference proteome</keyword>
<dbReference type="PANTHER" id="PTHR42648:SF11">
    <property type="entry name" value="TRANSPOSON TY4-P GAG-POL POLYPROTEIN"/>
    <property type="match status" value="1"/>
</dbReference>
<feature type="compositionally biased region" description="Low complexity" evidence="11">
    <location>
        <begin position="315"/>
        <end position="330"/>
    </location>
</feature>
<keyword evidence="8" id="KW-0808">Transferase</keyword>
<organism evidence="13 14">
    <name type="scientific">Zingiber officinale</name>
    <name type="common">Ginger</name>
    <name type="synonym">Amomum zingiber</name>
    <dbReference type="NCBI Taxonomy" id="94328"/>
    <lineage>
        <taxon>Eukaryota</taxon>
        <taxon>Viridiplantae</taxon>
        <taxon>Streptophyta</taxon>
        <taxon>Embryophyta</taxon>
        <taxon>Tracheophyta</taxon>
        <taxon>Spermatophyta</taxon>
        <taxon>Magnoliopsida</taxon>
        <taxon>Liliopsida</taxon>
        <taxon>Zingiberales</taxon>
        <taxon>Zingiberaceae</taxon>
        <taxon>Zingiber</taxon>
    </lineage>
</organism>
<keyword evidence="8" id="KW-0239">DNA-directed DNA polymerase</keyword>
<keyword evidence="2" id="KW-0479">Metal-binding</keyword>
<dbReference type="InterPro" id="IPR013103">
    <property type="entry name" value="RVT_2"/>
</dbReference>
<dbReference type="PROSITE" id="PS50994">
    <property type="entry name" value="INTEGRASE"/>
    <property type="match status" value="1"/>
</dbReference>
<keyword evidence="5" id="KW-0460">Magnesium</keyword>
<dbReference type="InterPro" id="IPR036397">
    <property type="entry name" value="RNaseH_sf"/>
</dbReference>
<dbReference type="Pfam" id="PF00665">
    <property type="entry name" value="rve"/>
    <property type="match status" value="1"/>
</dbReference>
<keyword evidence="8" id="KW-0548">Nucleotidyltransferase</keyword>
<dbReference type="InterPro" id="IPR012337">
    <property type="entry name" value="RNaseH-like_sf"/>
</dbReference>
<evidence type="ECO:0000256" key="8">
    <source>
        <dbReference type="ARBA" id="ARBA00022932"/>
    </source>
</evidence>
<evidence type="ECO:0000256" key="7">
    <source>
        <dbReference type="ARBA" id="ARBA00022918"/>
    </source>
</evidence>
<dbReference type="Proteomes" id="UP000734854">
    <property type="component" value="Unassembled WGS sequence"/>
</dbReference>
<dbReference type="SUPFAM" id="SSF53098">
    <property type="entry name" value="Ribonuclease H-like"/>
    <property type="match status" value="1"/>
</dbReference>
<evidence type="ECO:0000256" key="11">
    <source>
        <dbReference type="SAM" id="MobiDB-lite"/>
    </source>
</evidence>
<dbReference type="Pfam" id="PF07727">
    <property type="entry name" value="RVT_2"/>
    <property type="match status" value="1"/>
</dbReference>
<evidence type="ECO:0000256" key="2">
    <source>
        <dbReference type="ARBA" id="ARBA00022723"/>
    </source>
</evidence>
<dbReference type="GO" id="GO:0016787">
    <property type="term" value="F:hydrolase activity"/>
    <property type="evidence" value="ECO:0007669"/>
    <property type="project" value="UniProtKB-KW"/>
</dbReference>
<keyword evidence="4" id="KW-0378">Hydrolase</keyword>
<keyword evidence="3" id="KW-0255">Endonuclease</keyword>
<evidence type="ECO:0000256" key="5">
    <source>
        <dbReference type="ARBA" id="ARBA00022842"/>
    </source>
</evidence>
<evidence type="ECO:0000256" key="4">
    <source>
        <dbReference type="ARBA" id="ARBA00022801"/>
    </source>
</evidence>
<dbReference type="InterPro" id="IPR001584">
    <property type="entry name" value="Integrase_cat-core"/>
</dbReference>
<evidence type="ECO:0000256" key="3">
    <source>
        <dbReference type="ARBA" id="ARBA00022759"/>
    </source>
</evidence>
<evidence type="ECO:0000256" key="10">
    <source>
        <dbReference type="ARBA" id="ARBA00023268"/>
    </source>
</evidence>
<protein>
    <recommendedName>
        <fullName evidence="12">Integrase catalytic domain-containing protein</fullName>
    </recommendedName>
</protein>
<keyword evidence="1" id="KW-0540">Nuclease</keyword>
<dbReference type="GO" id="GO:0006310">
    <property type="term" value="P:DNA recombination"/>
    <property type="evidence" value="ECO:0007669"/>
    <property type="project" value="UniProtKB-KW"/>
</dbReference>
<feature type="region of interest" description="Disordered" evidence="11">
    <location>
        <begin position="287"/>
        <end position="332"/>
    </location>
</feature>
<keyword evidence="7" id="KW-0695">RNA-directed DNA polymerase</keyword>
<keyword evidence="6" id="KW-0229">DNA integration</keyword>
<dbReference type="GO" id="GO:0046872">
    <property type="term" value="F:metal ion binding"/>
    <property type="evidence" value="ECO:0007669"/>
    <property type="project" value="UniProtKB-KW"/>
</dbReference>
<dbReference type="Gene3D" id="3.30.420.10">
    <property type="entry name" value="Ribonuclease H-like superfamily/Ribonuclease H"/>
    <property type="match status" value="1"/>
</dbReference>
<evidence type="ECO:0000256" key="6">
    <source>
        <dbReference type="ARBA" id="ARBA00022908"/>
    </source>
</evidence>
<dbReference type="InterPro" id="IPR039537">
    <property type="entry name" value="Retrotran_Ty1/copia-like"/>
</dbReference>
<feature type="domain" description="Integrase catalytic" evidence="12">
    <location>
        <begin position="25"/>
        <end position="201"/>
    </location>
</feature>
<dbReference type="GO" id="GO:0003887">
    <property type="term" value="F:DNA-directed DNA polymerase activity"/>
    <property type="evidence" value="ECO:0007669"/>
    <property type="project" value="UniProtKB-KW"/>
</dbReference>
<accession>A0A8J5HGJ3</accession>
<proteinExistence type="predicted"/>
<evidence type="ECO:0000313" key="13">
    <source>
        <dbReference type="EMBL" id="KAG6524021.1"/>
    </source>
</evidence>
<dbReference type="GO" id="GO:0004519">
    <property type="term" value="F:endonuclease activity"/>
    <property type="evidence" value="ECO:0007669"/>
    <property type="project" value="UniProtKB-KW"/>
</dbReference>
<dbReference type="InterPro" id="IPR057670">
    <property type="entry name" value="SH3_retrovirus"/>
</dbReference>
<dbReference type="CDD" id="cd09272">
    <property type="entry name" value="RNase_HI_RT_Ty1"/>
    <property type="match status" value="1"/>
</dbReference>
<name>A0A8J5HGJ3_ZINOF</name>
<dbReference type="GO" id="GO:0015074">
    <property type="term" value="P:DNA integration"/>
    <property type="evidence" value="ECO:0007669"/>
    <property type="project" value="UniProtKB-KW"/>
</dbReference>
<sequence length="735" mass="84095">MVQGLPHIEGKQHVCEGCAFGKQHRLPFPKGVSWRAKEKLELIHTDVCGPMDTLSHAHNRYFILFIDDHTRMTWVYFMRQKSEVFTIFKKFKSLVEKQSGCFIKTLRSDRGKEYTSKEFHNFCEDEGVERQLTVRYTPQQNGVTERKNKTIVEMAKSMIHEKGLPKTFWAEAVYTTVYLSNRCPTTTIPNKTPFEAWSGRKPSVNHLKVFGSICYSQIPKVKRSKLDESSERCIFVGYSTMSKGYRLFSLKESQVIISRDVQVDENASWNWEENKVETKDVLIITDKEDKDEPISSVTSPSDPNSAQLNEESRNSTDSTSSNSSSPSSTPKRYRSIDDIYATCNYCSVEPENFDEAIKEESWRKAMEEEIHVISKNQTCQLVDKPTNKEVIGFKKSKSEATLYVKRQGIDVLIVTLYVDDLIFTGSNKKMIEEFKDDVTQKYEMSDMGLLQHFLGMEIYQEEETVFICQKMYAETILKKFNMLGCNPVSTPLIMGEKLKKEDGGKTADATHYRSLIGNLLYLTATRPDLMYAASMLSRFMQSPSHFHLSAAKRVLRYVQGTTDLGLSFQKNHTVNLVGYCDSDLGGSLDDMKSTSGYCFSFGSAMISWLSKKQQSVAQSSAEVEYVSASLATSQTIWLRRILADLGHHQDEGTVLYCDNKSAIAMAKNPVHHSRTRHIALKHHFIRQAIEDKEIQLEFCRSEEQLSDILTKPLPRERFQLLRDKLGVRQHIKGEC</sequence>
<dbReference type="GO" id="GO:0003964">
    <property type="term" value="F:RNA-directed DNA polymerase activity"/>
    <property type="evidence" value="ECO:0007669"/>
    <property type="project" value="UniProtKB-KW"/>
</dbReference>
<dbReference type="SUPFAM" id="SSF56672">
    <property type="entry name" value="DNA/RNA polymerases"/>
    <property type="match status" value="1"/>
</dbReference>
<keyword evidence="9" id="KW-0233">DNA recombination</keyword>
<comment type="caution">
    <text evidence="13">The sequence shown here is derived from an EMBL/GenBank/DDBJ whole genome shotgun (WGS) entry which is preliminary data.</text>
</comment>
<feature type="compositionally biased region" description="Polar residues" evidence="11">
    <location>
        <begin position="295"/>
        <end position="309"/>
    </location>
</feature>
<dbReference type="InterPro" id="IPR043502">
    <property type="entry name" value="DNA/RNA_pol_sf"/>
</dbReference>
<evidence type="ECO:0000259" key="12">
    <source>
        <dbReference type="PROSITE" id="PS50994"/>
    </source>
</evidence>